<evidence type="ECO:0000256" key="4">
    <source>
        <dbReference type="SAM" id="MobiDB-lite"/>
    </source>
</evidence>
<proteinExistence type="predicted"/>
<feature type="compositionally biased region" description="Acidic residues" evidence="4">
    <location>
        <begin position="782"/>
        <end position="802"/>
    </location>
</feature>
<dbReference type="GO" id="GO:0048471">
    <property type="term" value="C:perinuclear region of cytoplasm"/>
    <property type="evidence" value="ECO:0007669"/>
    <property type="project" value="TreeGrafter"/>
</dbReference>
<evidence type="ECO:0000256" key="3">
    <source>
        <dbReference type="ARBA" id="ARBA00022737"/>
    </source>
</evidence>
<evidence type="ECO:0000256" key="1">
    <source>
        <dbReference type="ARBA" id="ARBA00022468"/>
    </source>
</evidence>
<dbReference type="InParanoid" id="A0A5J5EXG2"/>
<organism evidence="5 6">
    <name type="scientific">Sphaerosporella brunnea</name>
    <dbReference type="NCBI Taxonomy" id="1250544"/>
    <lineage>
        <taxon>Eukaryota</taxon>
        <taxon>Fungi</taxon>
        <taxon>Dikarya</taxon>
        <taxon>Ascomycota</taxon>
        <taxon>Pezizomycotina</taxon>
        <taxon>Pezizomycetes</taxon>
        <taxon>Pezizales</taxon>
        <taxon>Pyronemataceae</taxon>
        <taxon>Sphaerosporella</taxon>
    </lineage>
</organism>
<dbReference type="PANTHER" id="PTHR24113">
    <property type="entry name" value="RAN GTPASE-ACTIVATING PROTEIN 1"/>
    <property type="match status" value="1"/>
</dbReference>
<feature type="compositionally biased region" description="Low complexity" evidence="4">
    <location>
        <begin position="54"/>
        <end position="66"/>
    </location>
</feature>
<feature type="region of interest" description="Disordered" evidence="4">
    <location>
        <begin position="1077"/>
        <end position="1110"/>
    </location>
</feature>
<feature type="compositionally biased region" description="Low complexity" evidence="4">
    <location>
        <begin position="264"/>
        <end position="277"/>
    </location>
</feature>
<feature type="region of interest" description="Disordered" evidence="4">
    <location>
        <begin position="1"/>
        <end position="114"/>
    </location>
</feature>
<accession>A0A5J5EXG2</accession>
<dbReference type="GO" id="GO:0005096">
    <property type="term" value="F:GTPase activator activity"/>
    <property type="evidence" value="ECO:0007669"/>
    <property type="project" value="UniProtKB-KW"/>
</dbReference>
<feature type="compositionally biased region" description="Polar residues" evidence="4">
    <location>
        <begin position="936"/>
        <end position="952"/>
    </location>
</feature>
<feature type="compositionally biased region" description="Basic and acidic residues" evidence="4">
    <location>
        <begin position="763"/>
        <end position="773"/>
    </location>
</feature>
<keyword evidence="2" id="KW-0433">Leucine-rich repeat</keyword>
<feature type="region of interest" description="Disordered" evidence="4">
    <location>
        <begin position="391"/>
        <end position="413"/>
    </location>
</feature>
<evidence type="ECO:0000256" key="2">
    <source>
        <dbReference type="ARBA" id="ARBA00022614"/>
    </source>
</evidence>
<evidence type="ECO:0008006" key="7">
    <source>
        <dbReference type="Google" id="ProtNLM"/>
    </source>
</evidence>
<evidence type="ECO:0000313" key="6">
    <source>
        <dbReference type="Proteomes" id="UP000326924"/>
    </source>
</evidence>
<reference evidence="5 6" key="1">
    <citation type="submission" date="2019-09" db="EMBL/GenBank/DDBJ databases">
        <title>Draft genome of the ectomycorrhizal ascomycete Sphaerosporella brunnea.</title>
        <authorList>
            <consortium name="DOE Joint Genome Institute"/>
            <person name="Benucci G.M."/>
            <person name="Marozzi G."/>
            <person name="Antonielli L."/>
            <person name="Sanchez S."/>
            <person name="Marco P."/>
            <person name="Wang X."/>
            <person name="Falini L.B."/>
            <person name="Barry K."/>
            <person name="Haridas S."/>
            <person name="Lipzen A."/>
            <person name="Labutti K."/>
            <person name="Grigoriev I.V."/>
            <person name="Murat C."/>
            <person name="Martin F."/>
            <person name="Albertini E."/>
            <person name="Donnini D."/>
            <person name="Bonito G."/>
        </authorList>
    </citation>
    <scope>NUCLEOTIDE SEQUENCE [LARGE SCALE GENOMIC DNA]</scope>
    <source>
        <strain evidence="5 6">Sb_GMNB300</strain>
    </source>
</reference>
<protein>
    <recommendedName>
        <fullName evidence="7">RNI-like protein</fullName>
    </recommendedName>
</protein>
<feature type="compositionally biased region" description="Basic and acidic residues" evidence="4">
    <location>
        <begin position="196"/>
        <end position="212"/>
    </location>
</feature>
<dbReference type="GO" id="GO:0031267">
    <property type="term" value="F:small GTPase binding"/>
    <property type="evidence" value="ECO:0007669"/>
    <property type="project" value="TreeGrafter"/>
</dbReference>
<dbReference type="InterPro" id="IPR032675">
    <property type="entry name" value="LRR_dom_sf"/>
</dbReference>
<dbReference type="GO" id="GO:0006913">
    <property type="term" value="P:nucleocytoplasmic transport"/>
    <property type="evidence" value="ECO:0007669"/>
    <property type="project" value="TreeGrafter"/>
</dbReference>
<evidence type="ECO:0000313" key="5">
    <source>
        <dbReference type="EMBL" id="KAA8905755.1"/>
    </source>
</evidence>
<feature type="compositionally biased region" description="Basic and acidic residues" evidence="4">
    <location>
        <begin position="397"/>
        <end position="413"/>
    </location>
</feature>
<dbReference type="AlphaFoldDB" id="A0A5J5EXG2"/>
<feature type="region of interest" description="Disordered" evidence="4">
    <location>
        <begin position="923"/>
        <end position="967"/>
    </location>
</feature>
<name>A0A5J5EXG2_9PEZI</name>
<keyword evidence="1" id="KW-0343">GTPase activation</keyword>
<feature type="region of interest" description="Disordered" evidence="4">
    <location>
        <begin position="191"/>
        <end position="304"/>
    </location>
</feature>
<feature type="region of interest" description="Disordered" evidence="4">
    <location>
        <begin position="763"/>
        <end position="802"/>
    </location>
</feature>
<dbReference type="OrthoDB" id="8436363at2759"/>
<dbReference type="EMBL" id="VXIS01000096">
    <property type="protein sequence ID" value="KAA8905755.1"/>
    <property type="molecule type" value="Genomic_DNA"/>
</dbReference>
<keyword evidence="3" id="KW-0677">Repeat</keyword>
<dbReference type="PANTHER" id="PTHR24113:SF12">
    <property type="entry name" value="RAN GTPASE-ACTIVATING PROTEIN 1"/>
    <property type="match status" value="1"/>
</dbReference>
<dbReference type="GO" id="GO:0005829">
    <property type="term" value="C:cytosol"/>
    <property type="evidence" value="ECO:0007669"/>
    <property type="project" value="TreeGrafter"/>
</dbReference>
<dbReference type="SUPFAM" id="SSF52047">
    <property type="entry name" value="RNI-like"/>
    <property type="match status" value="1"/>
</dbReference>
<dbReference type="Gene3D" id="3.80.10.10">
    <property type="entry name" value="Ribonuclease Inhibitor"/>
    <property type="match status" value="1"/>
</dbReference>
<keyword evidence="6" id="KW-1185">Reference proteome</keyword>
<feature type="compositionally biased region" description="Gly residues" evidence="4">
    <location>
        <begin position="1084"/>
        <end position="1096"/>
    </location>
</feature>
<dbReference type="Proteomes" id="UP000326924">
    <property type="component" value="Unassembled WGS sequence"/>
</dbReference>
<feature type="compositionally biased region" description="Pro residues" evidence="4">
    <location>
        <begin position="96"/>
        <end position="108"/>
    </location>
</feature>
<feature type="compositionally biased region" description="Low complexity" evidence="4">
    <location>
        <begin position="35"/>
        <end position="47"/>
    </location>
</feature>
<feature type="compositionally biased region" description="Polar residues" evidence="4">
    <location>
        <begin position="241"/>
        <end position="251"/>
    </location>
</feature>
<gene>
    <name evidence="5" type="ORF">FN846DRAFT_778794</name>
</gene>
<dbReference type="InterPro" id="IPR027038">
    <property type="entry name" value="RanGap"/>
</dbReference>
<dbReference type="GO" id="GO:0005634">
    <property type="term" value="C:nucleus"/>
    <property type="evidence" value="ECO:0007669"/>
    <property type="project" value="TreeGrafter"/>
</dbReference>
<feature type="compositionally biased region" description="Polar residues" evidence="4">
    <location>
        <begin position="69"/>
        <end position="82"/>
    </location>
</feature>
<sequence>MSSAPANTPPRPVVDNNAWPRKGSVTIDTQNLTKPAPARPTSSPSSANGTGQPSHASSPSPNSAHTTSRRPSWLSNISSKFSSAPAVESHSAGTTNPPPAEPPKPHSSPTPGFLLSTLRRLSATNAREAFGRRGSAPNVGMCERMVLNKDSHRERSEIPGLDGNRLRKVSFCVDVEVAPCHEDIEARKEARRKRREAKEKEKERLKLLKEDGTPEITNFDGTGADTGPPPTEDGQAKEKTQPGSEARNSSAAPLADEKTGKGTSPPSSGNEGSSESPVPANENSTTDKPPKPHRRAHPKPTTDPLKIYTQCCQLRETPILPEVKEQLLKENCVAVLQSVDLTGYKFQQADAVTFSDFLALVPIKRLILEDCDLTDEIVRIVLSALAAVKPIPGPDESTDKPKPAEDKKEKHHRGVIERLSLKKNPKIGRDGWRYISCFVHMSHSLKAIDLSKITLPPQLPTQQHALGRHSPPKDSLAGDVASIFARSLGERLCGHGLEELVMGYCNMSSGQLKLVLTGIVAGGTKRLGLEGNGLTDDGLAMIGRWMKGTDVGGKGLCEALDLSNNNVQDNIDILSASINELSPLCALSLSNCNLSPGSLSSLLPALATLPHFRWLDLSRNPLLFSAQPDSLTLLRRFLPKMKALRKIDLSNTFMTSDHAIALCEILPEVKQLAFIKLTDNPLIQLTQTKMSEGSMEEGAAVYTALVAAVKVSKTLVRVDVDEPGPDAGDVIHSLSKRLLSYCLRNMEAGATEEDWTIDTAAVSRERSEQKRSPVDLPVSAGDLEEEDRANDEYDEDGTWQDEDSYVVDGTGVVKALGVCLGNKPHSARTNNGLSSTFPSLTRTETGSSFASFGDDGSEAGQEKANEMSKALLRRARNIKARIQPALHKGYSDDTDEMHYRRLLFLDETLYRVIHRFEEEYPECKQPPTISEPPQFPTLNTLASAPAQTNGSSEDQEFENDDSPLSPCTTHIMQPPSRRGSEVSLHSKYLQDEEGQMHKLGQYMKAEIFTDSPSVDDAVLIEDYLEEEVAARKAHRERILQAVEGLDGEEFKRRIMEEEGGVDEYILKIGREKKTMARRSKDAAGGVGGAAGGGGGIVLNTPEPLRGEFVR</sequence>
<comment type="caution">
    <text evidence="5">The sequence shown here is derived from an EMBL/GenBank/DDBJ whole genome shotgun (WGS) entry which is preliminary data.</text>
</comment>